<evidence type="ECO:0000313" key="2">
    <source>
        <dbReference type="Proteomes" id="UP000179242"/>
    </source>
</evidence>
<sequence>MLRTIGACGGGDDPVQPYSVKKVSTTEGFEHRVEFQGRHFLSVIEKQGMTIIRPHPGIDPNGWGSSLYAQPFLSNAQPAKTILLQVNGGDDGVSVGAKGYVPGAGANYGSWTTKMIFAYDLQAKKITGTGTLSIQLNGLLNAVSADLNLYRIASNYLDNVPLLSGGGTGDTGDMKQANVVGDGKAFIWVPDRDGNHYPTDEYWLLSIDVAGDYNRVDTAAQGFSAIKAAYKPGMKVVLTSLKEATMRFGASFDTGINPKYNKPRSQLFFEDNVGITAMIHRTSPYSVFEFGIFFESAALPGG</sequence>
<gene>
    <name evidence="1" type="ORF">A2438_06640</name>
</gene>
<comment type="caution">
    <text evidence="1">The sequence shown here is derived from an EMBL/GenBank/DDBJ whole genome shotgun (WGS) entry which is preliminary data.</text>
</comment>
<protein>
    <submittedName>
        <fullName evidence="1">Uncharacterized protein</fullName>
    </submittedName>
</protein>
<evidence type="ECO:0000313" key="1">
    <source>
        <dbReference type="EMBL" id="OGC39376.1"/>
    </source>
</evidence>
<accession>A0A1F4U363</accession>
<name>A0A1F4U363_UNCSA</name>
<dbReference type="AlphaFoldDB" id="A0A1F4U363"/>
<dbReference type="Proteomes" id="UP000179242">
    <property type="component" value="Unassembled WGS sequence"/>
</dbReference>
<organism evidence="1 2">
    <name type="scientific">candidate division WOR-1 bacterium RIFOXYC2_FULL_46_14</name>
    <dbReference type="NCBI Taxonomy" id="1802587"/>
    <lineage>
        <taxon>Bacteria</taxon>
        <taxon>Bacillati</taxon>
        <taxon>Saganbacteria</taxon>
    </lineage>
</organism>
<reference evidence="1 2" key="1">
    <citation type="journal article" date="2016" name="Nat. Commun.">
        <title>Thousands of microbial genomes shed light on interconnected biogeochemical processes in an aquifer system.</title>
        <authorList>
            <person name="Anantharaman K."/>
            <person name="Brown C.T."/>
            <person name="Hug L.A."/>
            <person name="Sharon I."/>
            <person name="Castelle C.J."/>
            <person name="Probst A.J."/>
            <person name="Thomas B.C."/>
            <person name="Singh A."/>
            <person name="Wilkins M.J."/>
            <person name="Karaoz U."/>
            <person name="Brodie E.L."/>
            <person name="Williams K.H."/>
            <person name="Hubbard S.S."/>
            <person name="Banfield J.F."/>
        </authorList>
    </citation>
    <scope>NUCLEOTIDE SEQUENCE [LARGE SCALE GENOMIC DNA]</scope>
</reference>
<dbReference type="EMBL" id="MEUJ01000009">
    <property type="protein sequence ID" value="OGC39376.1"/>
    <property type="molecule type" value="Genomic_DNA"/>
</dbReference>
<proteinExistence type="predicted"/>